<comment type="caution">
    <text evidence="1">The sequence shown here is derived from an EMBL/GenBank/DDBJ whole genome shotgun (WGS) entry which is preliminary data.</text>
</comment>
<evidence type="ECO:0000313" key="2">
    <source>
        <dbReference type="Proteomes" id="UP000681356"/>
    </source>
</evidence>
<dbReference type="AlphaFoldDB" id="A0A8J7WFT2"/>
<protein>
    <submittedName>
        <fullName evidence="1">Uncharacterized protein</fullName>
    </submittedName>
</protein>
<gene>
    <name evidence="1" type="ORF">KB874_22745</name>
</gene>
<dbReference type="EMBL" id="JAGTUU010000018">
    <property type="protein sequence ID" value="MBS0126892.1"/>
    <property type="molecule type" value="Genomic_DNA"/>
</dbReference>
<accession>A0A8J7WFT2</accession>
<reference evidence="1" key="1">
    <citation type="submission" date="2021-04" db="EMBL/GenBank/DDBJ databases">
        <authorList>
            <person name="Yoon J."/>
        </authorList>
    </citation>
    <scope>NUCLEOTIDE SEQUENCE</scope>
    <source>
        <strain evidence="1">KMU-90</strain>
    </source>
</reference>
<keyword evidence="2" id="KW-1185">Reference proteome</keyword>
<evidence type="ECO:0000313" key="1">
    <source>
        <dbReference type="EMBL" id="MBS0126892.1"/>
    </source>
</evidence>
<dbReference type="Proteomes" id="UP000681356">
    <property type="component" value="Unassembled WGS sequence"/>
</dbReference>
<sequence length="147" mass="16117">MSGVRARFGISFDDLSLEDYYTDVVDYEGSAPGTIEIDGVIYAHYLTAGAMGRPISGDNHARNLLMKGHRSATVGHSHFLDYSTHVDASGRRLHGLVAGCHKSNKADAYAGTSARNYWRGVAIKRNVQDGNYDLHLVSAQELERIYG</sequence>
<name>A0A8J7WFT2_9RHOB</name>
<organism evidence="1 2">
    <name type="scientific">Thetidibacter halocola</name>
    <dbReference type="NCBI Taxonomy" id="2827239"/>
    <lineage>
        <taxon>Bacteria</taxon>
        <taxon>Pseudomonadati</taxon>
        <taxon>Pseudomonadota</taxon>
        <taxon>Alphaproteobacteria</taxon>
        <taxon>Rhodobacterales</taxon>
        <taxon>Roseobacteraceae</taxon>
        <taxon>Thetidibacter</taxon>
    </lineage>
</organism>
<proteinExistence type="predicted"/>